<dbReference type="PANTHER" id="PTHR43278:SF4">
    <property type="entry name" value="NAD(P)H-DEPENDENT FMN-CONTAINING OXIDOREDUCTASE YWQN-RELATED"/>
    <property type="match status" value="1"/>
</dbReference>
<protein>
    <submittedName>
        <fullName evidence="4 5">Flavodoxin</fullName>
    </submittedName>
</protein>
<dbReference type="Proteomes" id="UP001327986">
    <property type="component" value="Chromosome"/>
</dbReference>
<name>A0A0V8M2Z6_9CHLR</name>
<dbReference type="EMBL" id="JGYD01000018">
    <property type="protein sequence ID" value="KSV18090.1"/>
    <property type="molecule type" value="Genomic_DNA"/>
</dbReference>
<dbReference type="PATRIC" id="fig|61435.5.peg.1081"/>
<dbReference type="InterPro" id="IPR029039">
    <property type="entry name" value="Flavoprotein-like_sf"/>
</dbReference>
<reference evidence="5" key="2">
    <citation type="submission" date="2023-12" db="EMBL/GenBank/DDBJ databases">
        <title>Isolation of organohalide respiring bacteria Dehalococcoides mccartyi strain GPTCE1 in groundwater collected near a chemical plant in Suzhou, China.</title>
        <authorList>
            <person name="Liu G."/>
        </authorList>
    </citation>
    <scope>NUCLEOTIDE SEQUENCE</scope>
    <source>
        <strain evidence="5">GPTCE1</strain>
    </source>
</reference>
<dbReference type="Gene3D" id="3.40.50.360">
    <property type="match status" value="1"/>
</dbReference>
<dbReference type="RefSeq" id="WP_058292535.1">
    <property type="nucleotide sequence ID" value="NZ_CP141531.1"/>
</dbReference>
<sequence>MKVLAVSGSPRPQGNTAFLLDEVLSELEKAGIETGRIDIAKANIKPCLGHDNCAEYKKCLQHDDMDAIFKDMSEADGLIVATPVYYYNVTAQLKAFIDRHYFLYKHDISLEFKAVGVVILAEEQGLDDTLNTLVQYLDSSFKVKAHELVVLTGYAAREGDAKDNAELISLARDMGQTLAATLKGAS</sequence>
<dbReference type="Proteomes" id="UP000053577">
    <property type="component" value="Unassembled WGS sequence"/>
</dbReference>
<keyword evidence="1" id="KW-0285">Flavoprotein</keyword>
<gene>
    <name evidence="4" type="ORF">DA01_05470</name>
    <name evidence="5" type="ORF">VLL09_05975</name>
</gene>
<dbReference type="InterPro" id="IPR005025">
    <property type="entry name" value="FMN_Rdtase-like_dom"/>
</dbReference>
<organism evidence="4 6">
    <name type="scientific">Dehalococcoides mccartyi</name>
    <dbReference type="NCBI Taxonomy" id="61435"/>
    <lineage>
        <taxon>Bacteria</taxon>
        <taxon>Bacillati</taxon>
        <taxon>Chloroflexota</taxon>
        <taxon>Dehalococcoidia</taxon>
        <taxon>Dehalococcoidales</taxon>
        <taxon>Dehalococcoidaceae</taxon>
        <taxon>Dehalococcoides</taxon>
    </lineage>
</organism>
<reference evidence="4 6" key="1">
    <citation type="journal article" date="2015" name="Sci. Rep.">
        <title>A comparative genomics and reductive dehalogenase gene transcription study of two chloroethene-respiring bacteria, Dehalococcoides mccartyi strains MB and 11a.</title>
        <authorList>
            <person name="Low A."/>
            <person name="Shen Z."/>
            <person name="Cheng D."/>
            <person name="Rogers M.J."/>
            <person name="Lee P.K."/>
            <person name="He J."/>
        </authorList>
    </citation>
    <scope>NUCLEOTIDE SEQUENCE [LARGE SCALE GENOMIC DNA]</scope>
    <source>
        <strain evidence="4 6">MB</strain>
    </source>
</reference>
<evidence type="ECO:0000256" key="1">
    <source>
        <dbReference type="ARBA" id="ARBA00022630"/>
    </source>
</evidence>
<evidence type="ECO:0000313" key="6">
    <source>
        <dbReference type="Proteomes" id="UP000053577"/>
    </source>
</evidence>
<dbReference type="InterPro" id="IPR051796">
    <property type="entry name" value="ISF_SsuE-like"/>
</dbReference>
<dbReference type="EMBL" id="CP141531">
    <property type="protein sequence ID" value="WRO06934.1"/>
    <property type="molecule type" value="Genomic_DNA"/>
</dbReference>
<evidence type="ECO:0000313" key="4">
    <source>
        <dbReference type="EMBL" id="KSV18090.1"/>
    </source>
</evidence>
<dbReference type="AlphaFoldDB" id="A0A0V8M2Z6"/>
<evidence type="ECO:0000259" key="3">
    <source>
        <dbReference type="Pfam" id="PF03358"/>
    </source>
</evidence>
<dbReference type="OrthoDB" id="9805976at2"/>
<dbReference type="GO" id="GO:0016491">
    <property type="term" value="F:oxidoreductase activity"/>
    <property type="evidence" value="ECO:0007669"/>
    <property type="project" value="InterPro"/>
</dbReference>
<evidence type="ECO:0000256" key="2">
    <source>
        <dbReference type="ARBA" id="ARBA00022643"/>
    </source>
</evidence>
<dbReference type="SUPFAM" id="SSF52218">
    <property type="entry name" value="Flavoproteins"/>
    <property type="match status" value="1"/>
</dbReference>
<dbReference type="Pfam" id="PF03358">
    <property type="entry name" value="FMN_red"/>
    <property type="match status" value="1"/>
</dbReference>
<keyword evidence="2" id="KW-0288">FMN</keyword>
<evidence type="ECO:0000313" key="5">
    <source>
        <dbReference type="EMBL" id="WRO06934.1"/>
    </source>
</evidence>
<proteinExistence type="predicted"/>
<feature type="domain" description="NADPH-dependent FMN reductase-like" evidence="3">
    <location>
        <begin position="1"/>
        <end position="138"/>
    </location>
</feature>
<dbReference type="PANTHER" id="PTHR43278">
    <property type="entry name" value="NAD(P)H-DEPENDENT FMN-CONTAINING OXIDOREDUCTASE YWQN-RELATED"/>
    <property type="match status" value="1"/>
</dbReference>
<accession>A0A0V8M2Z6</accession>